<dbReference type="PANTHER" id="PTHR33777:SF1">
    <property type="entry name" value="UPF0045 PROTEIN ECM15"/>
    <property type="match status" value="1"/>
</dbReference>
<proteinExistence type="inferred from homology"/>
<dbReference type="Pfam" id="PF01910">
    <property type="entry name" value="Thiamine_BP"/>
    <property type="match status" value="1"/>
</dbReference>
<dbReference type="PANTHER" id="PTHR33777">
    <property type="entry name" value="UPF0045 PROTEIN ECM15"/>
    <property type="match status" value="1"/>
</dbReference>
<organism evidence="3 4">
    <name type="scientific">Nocardia callitridis</name>
    <dbReference type="NCBI Taxonomy" id="648753"/>
    <lineage>
        <taxon>Bacteria</taxon>
        <taxon>Bacillati</taxon>
        <taxon>Actinomycetota</taxon>
        <taxon>Actinomycetes</taxon>
        <taxon>Mycobacteriales</taxon>
        <taxon>Nocardiaceae</taxon>
        <taxon>Nocardia</taxon>
    </lineage>
</organism>
<comment type="caution">
    <text evidence="3">The sequence shown here is derived from an EMBL/GenBank/DDBJ whole genome shotgun (WGS) entry which is preliminary data.</text>
</comment>
<dbReference type="SUPFAM" id="SSF89957">
    <property type="entry name" value="MTH1187/YkoF-like"/>
    <property type="match status" value="1"/>
</dbReference>
<comment type="similarity">
    <text evidence="1">Belongs to the UPF0045 family.</text>
</comment>
<keyword evidence="4" id="KW-1185">Reference proteome</keyword>
<sequence length="99" mass="10391">MIIAFSVTPMGTGESVGAGVAEAVRVIRASGLPNETNALFTTIEGEWDEVMAVIKQAIDAVMVVAPRASIVLKGDIRPGIADAMKGKVESVERHLSGRE</sequence>
<feature type="domain" description="Thiamine-binding protein" evidence="2">
    <location>
        <begin position="4"/>
        <end position="92"/>
    </location>
</feature>
<name>A0ABP9KYW1_9NOCA</name>
<accession>A0ABP9KYW1</accession>
<dbReference type="InterPro" id="IPR029756">
    <property type="entry name" value="MTH1187/YkoF-like"/>
</dbReference>
<reference evidence="4" key="1">
    <citation type="journal article" date="2019" name="Int. J. Syst. Evol. Microbiol.">
        <title>The Global Catalogue of Microorganisms (GCM) 10K type strain sequencing project: providing services to taxonomists for standard genome sequencing and annotation.</title>
        <authorList>
            <consortium name="The Broad Institute Genomics Platform"/>
            <consortium name="The Broad Institute Genome Sequencing Center for Infectious Disease"/>
            <person name="Wu L."/>
            <person name="Ma J."/>
        </authorList>
    </citation>
    <scope>NUCLEOTIDE SEQUENCE [LARGE SCALE GENOMIC DNA]</scope>
    <source>
        <strain evidence="4">JCM 18298</strain>
    </source>
</reference>
<evidence type="ECO:0000256" key="1">
    <source>
        <dbReference type="ARBA" id="ARBA00010272"/>
    </source>
</evidence>
<evidence type="ECO:0000313" key="4">
    <source>
        <dbReference type="Proteomes" id="UP001500603"/>
    </source>
</evidence>
<dbReference type="InterPro" id="IPR002767">
    <property type="entry name" value="Thiamine_BP"/>
</dbReference>
<gene>
    <name evidence="3" type="ORF">GCM10023318_54980</name>
</gene>
<dbReference type="EMBL" id="BAABJM010000007">
    <property type="protein sequence ID" value="GAA5066607.1"/>
    <property type="molecule type" value="Genomic_DNA"/>
</dbReference>
<dbReference type="RefSeq" id="WP_345499060.1">
    <property type="nucleotide sequence ID" value="NZ_BAABJM010000007.1"/>
</dbReference>
<protein>
    <submittedName>
        <fullName evidence="3">MTH1187 family thiamine-binding protein</fullName>
    </submittedName>
</protein>
<evidence type="ECO:0000259" key="2">
    <source>
        <dbReference type="Pfam" id="PF01910"/>
    </source>
</evidence>
<dbReference type="Proteomes" id="UP001500603">
    <property type="component" value="Unassembled WGS sequence"/>
</dbReference>
<dbReference type="Gene3D" id="3.30.70.930">
    <property type="match status" value="1"/>
</dbReference>
<dbReference type="InterPro" id="IPR051614">
    <property type="entry name" value="UPF0045_domain"/>
</dbReference>
<dbReference type="NCBIfam" id="TIGR00106">
    <property type="entry name" value="MTH1187 family thiamine-binding protein"/>
    <property type="match status" value="1"/>
</dbReference>
<evidence type="ECO:0000313" key="3">
    <source>
        <dbReference type="EMBL" id="GAA5066607.1"/>
    </source>
</evidence>